<dbReference type="PATRIC" id="fig|1110502.3.peg.3796"/>
<evidence type="ECO:0000256" key="1">
    <source>
        <dbReference type="SAM" id="MobiDB-lite"/>
    </source>
</evidence>
<keyword evidence="4" id="KW-1185">Reference proteome</keyword>
<geneLocation type="plasmid" evidence="3 4">
    <name>pTM1</name>
</geneLocation>
<dbReference type="KEGG" id="tmo:TMO_a0137"/>
<gene>
    <name evidence="3" type="ordered locus">TMO_a0137</name>
</gene>
<dbReference type="Proteomes" id="UP000005258">
    <property type="component" value="Plasmid pTM1"/>
</dbReference>
<evidence type="ECO:0000259" key="2">
    <source>
        <dbReference type="Pfam" id="PF13468"/>
    </source>
</evidence>
<evidence type="ECO:0000313" key="4">
    <source>
        <dbReference type="Proteomes" id="UP000005258"/>
    </source>
</evidence>
<keyword evidence="3" id="KW-0614">Plasmid</keyword>
<evidence type="ECO:0000313" key="3">
    <source>
        <dbReference type="EMBL" id="AFK55540.1"/>
    </source>
</evidence>
<dbReference type="InterPro" id="IPR029068">
    <property type="entry name" value="Glyas_Bleomycin-R_OHBP_Dase"/>
</dbReference>
<dbReference type="InterPro" id="IPR025870">
    <property type="entry name" value="Glyoxalase-like_dom"/>
</dbReference>
<dbReference type="HOGENOM" id="CLU_095685_0_0_5"/>
<dbReference type="AlphaFoldDB" id="I3TS02"/>
<dbReference type="SUPFAM" id="SSF54593">
    <property type="entry name" value="Glyoxalase/Bleomycin resistance protein/Dihydroxybiphenyl dioxygenase"/>
    <property type="match status" value="1"/>
</dbReference>
<dbReference type="RefSeq" id="WP_014747217.1">
    <property type="nucleotide sequence ID" value="NC_017957.2"/>
</dbReference>
<accession>I3TS02</accession>
<dbReference type="Gene3D" id="3.10.180.10">
    <property type="entry name" value="2,3-Dihydroxybiphenyl 1,2-Dioxygenase, domain 1"/>
    <property type="match status" value="1"/>
</dbReference>
<feature type="domain" description="Glyoxalase-like" evidence="2">
    <location>
        <begin position="11"/>
        <end position="187"/>
    </location>
</feature>
<feature type="region of interest" description="Disordered" evidence="1">
    <location>
        <begin position="190"/>
        <end position="216"/>
    </location>
</feature>
<proteinExistence type="predicted"/>
<name>I3TS02_TISMK</name>
<protein>
    <recommendedName>
        <fullName evidence="2">Glyoxalase-like domain-containing protein</fullName>
    </recommendedName>
</protein>
<organism evidence="3 4">
    <name type="scientific">Tistrella mobilis (strain KA081020-065)</name>
    <dbReference type="NCBI Taxonomy" id="1110502"/>
    <lineage>
        <taxon>Bacteria</taxon>
        <taxon>Pseudomonadati</taxon>
        <taxon>Pseudomonadota</taxon>
        <taxon>Alphaproteobacteria</taxon>
        <taxon>Geminicoccales</taxon>
        <taxon>Geminicoccaceae</taxon>
        <taxon>Tistrella</taxon>
    </lineage>
</organism>
<reference evidence="3 4" key="1">
    <citation type="journal article" date="2012" name="J. Am. Chem. Soc.">
        <title>Bacterial biosynthesis and maturation of the didemnin anti-cancer agents.</title>
        <authorList>
            <person name="Xu Y."/>
            <person name="Kersten R.D."/>
            <person name="Nam S.J."/>
            <person name="Lu L."/>
            <person name="Al-Suwailem A.M."/>
            <person name="Zheng H."/>
            <person name="Fenical W."/>
            <person name="Dorrestein P.C."/>
            <person name="Moore B.S."/>
            <person name="Qian P.Y."/>
        </authorList>
    </citation>
    <scope>NUCLEOTIDE SEQUENCE [LARGE SCALE GENOMIC DNA]</scope>
    <source>
        <strain evidence="3 4">KA081020-065</strain>
    </source>
</reference>
<dbReference type="EMBL" id="CP003237">
    <property type="protein sequence ID" value="AFK55540.1"/>
    <property type="molecule type" value="Genomic_DNA"/>
</dbReference>
<dbReference type="Pfam" id="PF13468">
    <property type="entry name" value="Glyoxalase_3"/>
    <property type="match status" value="1"/>
</dbReference>
<sequence>MFHRLRQICLVAQDLDPVVAELCDVFDVAVCHRDPEVGMFGLHNALMPVGHGFIEVVAPLAPGKAAAAERHLERRGGDGGYMVITDTDDLTRWEPHLAATGVRIAAPLEMGAYRGLQLHPRDTGGALLEINTTRGNTGPDGTAIDDPYGPAGPDWRAHLRTGTVTGITGARLQTADPERLGRRWAEILRRDLRSDSDGPDSDGPDSDGPGGGSFVLDLDNARIRFEPDRDGRGEGLGGVDLAVVDADGLRRRAAARGLPVAGDHVVIGGLRFHIGG</sequence>